<evidence type="ECO:0000313" key="3">
    <source>
        <dbReference type="EMBL" id="XAY05278.1"/>
    </source>
</evidence>
<dbReference type="Gene3D" id="1.20.144.10">
    <property type="entry name" value="Phosphatidic acid phosphatase type 2/haloperoxidase"/>
    <property type="match status" value="1"/>
</dbReference>
<dbReference type="Pfam" id="PF01569">
    <property type="entry name" value="PAP2"/>
    <property type="match status" value="1"/>
</dbReference>
<dbReference type="InterPro" id="IPR036938">
    <property type="entry name" value="PAP2/HPO_sf"/>
</dbReference>
<keyword evidence="1" id="KW-0472">Membrane</keyword>
<proteinExistence type="predicted"/>
<keyword evidence="1" id="KW-0812">Transmembrane</keyword>
<feature type="transmembrane region" description="Helical" evidence="1">
    <location>
        <begin position="226"/>
        <end position="246"/>
    </location>
</feature>
<feature type="transmembrane region" description="Helical" evidence="1">
    <location>
        <begin position="184"/>
        <end position="205"/>
    </location>
</feature>
<dbReference type="PANTHER" id="PTHR14969">
    <property type="entry name" value="SPHINGOSINE-1-PHOSPHATE PHOSPHOHYDROLASE"/>
    <property type="match status" value="1"/>
</dbReference>
<gene>
    <name evidence="3" type="ORF">DSM112329_02126</name>
</gene>
<dbReference type="InterPro" id="IPR000326">
    <property type="entry name" value="PAP2/HPO"/>
</dbReference>
<feature type="transmembrane region" description="Helical" evidence="1">
    <location>
        <begin position="91"/>
        <end position="108"/>
    </location>
</feature>
<feature type="transmembrane region" description="Helical" evidence="1">
    <location>
        <begin position="266"/>
        <end position="286"/>
    </location>
</feature>
<dbReference type="KEGG" id="parq:DSM112329_02126"/>
<dbReference type="SMART" id="SM00014">
    <property type="entry name" value="acidPPc"/>
    <property type="match status" value="1"/>
</dbReference>
<accession>A0AAU7AUX2</accession>
<dbReference type="EMBL" id="CP114014">
    <property type="protein sequence ID" value="XAY05278.1"/>
    <property type="molecule type" value="Genomic_DNA"/>
</dbReference>
<feature type="transmembrane region" description="Helical" evidence="1">
    <location>
        <begin position="157"/>
        <end position="178"/>
    </location>
</feature>
<dbReference type="PANTHER" id="PTHR14969:SF13">
    <property type="entry name" value="AT30094P"/>
    <property type="match status" value="1"/>
</dbReference>
<sequence length="291" mass="30504">MPVPVLRNPRSALLAAFACFLGLCVTGALAYLVPIVQVRDGATLAGFKELNRPRLTELLDHVAHLADPRPYALIGLSLAAVAFFRRRPRVGIAIILLLFLTGFTTQSLKQGLAQPRFQDWLGDGQIAAASWPSGHATASMTLALCAILAAPPIARPTVAAIGVLFAVSVSYSIMALAWHFPSDVIGGFFVASMWTLLAVAVLAALPEPKARPDAVTRRMAVVAPSVARAQAAFGPLVVGSAVLAVMVSTWLARPEAASSFAREQPWFVLGALGIAALATTLAAGLARAVRV</sequence>
<dbReference type="AlphaFoldDB" id="A0AAU7AUX2"/>
<organism evidence="3">
    <name type="scientific">Paraconexibacter sp. AEG42_29</name>
    <dbReference type="NCBI Taxonomy" id="2997339"/>
    <lineage>
        <taxon>Bacteria</taxon>
        <taxon>Bacillati</taxon>
        <taxon>Actinomycetota</taxon>
        <taxon>Thermoleophilia</taxon>
        <taxon>Solirubrobacterales</taxon>
        <taxon>Paraconexibacteraceae</taxon>
        <taxon>Paraconexibacter</taxon>
    </lineage>
</organism>
<dbReference type="SUPFAM" id="SSF48317">
    <property type="entry name" value="Acid phosphatase/Vanadium-dependent haloperoxidase"/>
    <property type="match status" value="1"/>
</dbReference>
<protein>
    <recommendedName>
        <fullName evidence="2">Phosphatidic acid phosphatase type 2/haloperoxidase domain-containing protein</fullName>
    </recommendedName>
</protein>
<evidence type="ECO:0000259" key="2">
    <source>
        <dbReference type="SMART" id="SM00014"/>
    </source>
</evidence>
<name>A0AAU7AUX2_9ACTN</name>
<feature type="transmembrane region" description="Helical" evidence="1">
    <location>
        <begin position="128"/>
        <end position="150"/>
    </location>
</feature>
<feature type="transmembrane region" description="Helical" evidence="1">
    <location>
        <begin position="68"/>
        <end position="84"/>
    </location>
</feature>
<feature type="domain" description="Phosphatidic acid phosphatase type 2/haloperoxidase" evidence="2">
    <location>
        <begin position="90"/>
        <end position="199"/>
    </location>
</feature>
<evidence type="ECO:0000256" key="1">
    <source>
        <dbReference type="SAM" id="Phobius"/>
    </source>
</evidence>
<reference evidence="3" key="1">
    <citation type="submission" date="2022-12" db="EMBL/GenBank/DDBJ databases">
        <title>Paraconexibacter alkalitolerans sp. nov. and Baekduia alba sp. nov., isolated from soil and emended description of the genera Paraconexibacter (Chun et al., 2020) and Baekduia (An et al., 2020).</title>
        <authorList>
            <person name="Vieira S."/>
            <person name="Huber K.J."/>
            <person name="Geppert A."/>
            <person name="Wolf J."/>
            <person name="Neumann-Schaal M."/>
            <person name="Muesken M."/>
            <person name="Overmann J."/>
        </authorList>
    </citation>
    <scope>NUCLEOTIDE SEQUENCE</scope>
    <source>
        <strain evidence="3">AEG42_29</strain>
    </source>
</reference>
<keyword evidence="1" id="KW-1133">Transmembrane helix</keyword>